<evidence type="ECO:0000256" key="1">
    <source>
        <dbReference type="ARBA" id="ARBA00001961"/>
    </source>
</evidence>
<evidence type="ECO:0000256" key="4">
    <source>
        <dbReference type="ARBA" id="ARBA00022896"/>
    </source>
</evidence>
<keyword evidence="2" id="KW-0479">Metal-binding</keyword>
<sequence length="720" mass="80949">MAMEAASHTACRARRILVGAKSRQKESWDELFQAADKDRSRMLDLKELKIVIREKLHIPESALTDFEIQSIHGEIDLDQSGVIDWSEFLTFVARGPKRPEDEAKLFALRTKRVHRNLRMAFNKFQTDQAAVQKLFEKIDRGSDGKISIHELLSFVRSDLKLSKWDVFESEMKSFYRTMDTDGDGVVVEELLQFIHKTRSSFQKGKPGRPDVEVARADRATEDGGGGEQISCGVLGLYGKECLFQRKRQTHYAKNPPSTERRWSESKQLSLPKPALLGWHDCAATSCAWAGPDSEGCAALAMKALEEGKPFDALARLLSNTARTEISCERALRTCATSESLRCGMLSALALESLGLLNLAQERLGQAARMAKDVDLSTLQMALEAMKRVRGRERQIEEGDAQVLMEEIQRMGALLGDQEAGYWISCVGECSRSKEGQAELVQKGFLLEAHRNLQQPAQVARHASLVALRYRINKKLQRHLSAAGLLMGVADQCLLPKALHSPLSVDPLEEQLRQSLDELRAKRLVVLDEVLPPEALCKVKLELQRMRQEQVLQNDTNDVCNPLQEAKYLPFADDATQFRESCPVTMQVMQRLAALASILEEELGLQLAVPKSAMAACYPPKASYKMHLDSYFLHGCPDDIPRKVTILLYCNQGWTKSVGGELRAWEAFDQGRGPSRTIEPLTGRMVVFMAEEIWHEVLESHGDRYALTLWIHDRARVQISP</sequence>
<feature type="domain" description="EF-hand" evidence="8">
    <location>
        <begin position="63"/>
        <end position="98"/>
    </location>
</feature>
<dbReference type="Gene3D" id="1.10.238.10">
    <property type="entry name" value="EF-hand"/>
    <property type="match status" value="2"/>
</dbReference>
<dbReference type="PROSITE" id="PS50222">
    <property type="entry name" value="EF_HAND_2"/>
    <property type="match status" value="3"/>
</dbReference>
<evidence type="ECO:0000313" key="10">
    <source>
        <dbReference type="EMBL" id="CAK9104848.1"/>
    </source>
</evidence>
<evidence type="ECO:0000313" key="11">
    <source>
        <dbReference type="Proteomes" id="UP001642464"/>
    </source>
</evidence>
<protein>
    <submittedName>
        <fullName evidence="10">Egl nine homolog 1 (Hypoxia-inducible factor prolyl hydroxylase 2) (HIF-PH2) (HIF-prolyl hydroxylase 2) (HPH-2) (Prolyl hydroxylase domain-containing protein 2) (PHD2) (SM-20)</fullName>
    </submittedName>
</protein>
<dbReference type="Gene3D" id="2.60.120.620">
    <property type="entry name" value="q2cbj1_9rhob like domain"/>
    <property type="match status" value="1"/>
</dbReference>
<comment type="caution">
    <text evidence="10">The sequence shown here is derived from an EMBL/GenBank/DDBJ whole genome shotgun (WGS) entry which is preliminary data.</text>
</comment>
<dbReference type="InterPro" id="IPR006620">
    <property type="entry name" value="Pro_4_hyd_alph"/>
</dbReference>
<dbReference type="InterPro" id="IPR011992">
    <property type="entry name" value="EF-hand-dom_pair"/>
</dbReference>
<dbReference type="Proteomes" id="UP001642464">
    <property type="component" value="Unassembled WGS sequence"/>
</dbReference>
<dbReference type="SMART" id="SM00054">
    <property type="entry name" value="EFh"/>
    <property type="match status" value="4"/>
</dbReference>
<dbReference type="SUPFAM" id="SSF47473">
    <property type="entry name" value="EF-hand"/>
    <property type="match status" value="1"/>
</dbReference>
<name>A0ABP0RWU9_9DINO</name>
<comment type="cofactor">
    <cofactor evidence="1">
        <name>L-ascorbate</name>
        <dbReference type="ChEBI" id="CHEBI:38290"/>
    </cofactor>
</comment>
<dbReference type="EMBL" id="CAXAMM010042439">
    <property type="protein sequence ID" value="CAK9104848.1"/>
    <property type="molecule type" value="Genomic_DNA"/>
</dbReference>
<evidence type="ECO:0000256" key="5">
    <source>
        <dbReference type="ARBA" id="ARBA00022964"/>
    </source>
</evidence>
<evidence type="ECO:0000259" key="8">
    <source>
        <dbReference type="PROSITE" id="PS50222"/>
    </source>
</evidence>
<feature type="domain" description="EF-hand" evidence="8">
    <location>
        <begin position="126"/>
        <end position="161"/>
    </location>
</feature>
<evidence type="ECO:0000256" key="3">
    <source>
        <dbReference type="ARBA" id="ARBA00022837"/>
    </source>
</evidence>
<dbReference type="InterPro" id="IPR044862">
    <property type="entry name" value="Pro_4_hyd_alph_FE2OG_OXY"/>
</dbReference>
<accession>A0ABP0RWU9</accession>
<dbReference type="InterPro" id="IPR018247">
    <property type="entry name" value="EF_Hand_1_Ca_BS"/>
</dbReference>
<proteinExistence type="predicted"/>
<dbReference type="Pfam" id="PF13499">
    <property type="entry name" value="EF-hand_7"/>
    <property type="match status" value="1"/>
</dbReference>
<evidence type="ECO:0000256" key="7">
    <source>
        <dbReference type="ARBA" id="ARBA00023004"/>
    </source>
</evidence>
<keyword evidence="7" id="KW-0408">Iron</keyword>
<evidence type="ECO:0000256" key="6">
    <source>
        <dbReference type="ARBA" id="ARBA00023002"/>
    </source>
</evidence>
<keyword evidence="4" id="KW-0847">Vitamin C</keyword>
<dbReference type="Pfam" id="PF13202">
    <property type="entry name" value="EF-hand_5"/>
    <property type="match status" value="1"/>
</dbReference>
<dbReference type="PROSITE" id="PS00018">
    <property type="entry name" value="EF_HAND_1"/>
    <property type="match status" value="2"/>
</dbReference>
<reference evidence="10 11" key="1">
    <citation type="submission" date="2024-02" db="EMBL/GenBank/DDBJ databases">
        <authorList>
            <person name="Chen Y."/>
            <person name="Shah S."/>
            <person name="Dougan E. K."/>
            <person name="Thang M."/>
            <person name="Chan C."/>
        </authorList>
    </citation>
    <scope>NUCLEOTIDE SEQUENCE [LARGE SCALE GENOMIC DNA]</scope>
</reference>
<dbReference type="InterPro" id="IPR002048">
    <property type="entry name" value="EF_hand_dom"/>
</dbReference>
<keyword evidence="6" id="KW-0560">Oxidoreductase</keyword>
<dbReference type="PANTHER" id="PTHR12907">
    <property type="entry name" value="EGL NINE HOMOLOG-RELATED"/>
    <property type="match status" value="1"/>
</dbReference>
<keyword evidence="3" id="KW-0106">Calcium</keyword>
<dbReference type="PROSITE" id="PS51471">
    <property type="entry name" value="FE2OG_OXY"/>
    <property type="match status" value="1"/>
</dbReference>
<feature type="domain" description="EF-hand" evidence="8">
    <location>
        <begin position="23"/>
        <end position="58"/>
    </location>
</feature>
<dbReference type="PANTHER" id="PTHR12907:SF26">
    <property type="entry name" value="HIF PROLYL HYDROXYLASE, ISOFORM C"/>
    <property type="match status" value="1"/>
</dbReference>
<dbReference type="SMART" id="SM00702">
    <property type="entry name" value="P4Hc"/>
    <property type="match status" value="1"/>
</dbReference>
<feature type="domain" description="Fe2OG dioxygenase" evidence="9">
    <location>
        <begin position="608"/>
        <end position="712"/>
    </location>
</feature>
<evidence type="ECO:0000259" key="9">
    <source>
        <dbReference type="PROSITE" id="PS51471"/>
    </source>
</evidence>
<keyword evidence="5" id="KW-0223">Dioxygenase</keyword>
<dbReference type="Pfam" id="PF13640">
    <property type="entry name" value="2OG-FeII_Oxy_3"/>
    <property type="match status" value="1"/>
</dbReference>
<organism evidence="10 11">
    <name type="scientific">Durusdinium trenchii</name>
    <dbReference type="NCBI Taxonomy" id="1381693"/>
    <lineage>
        <taxon>Eukaryota</taxon>
        <taxon>Sar</taxon>
        <taxon>Alveolata</taxon>
        <taxon>Dinophyceae</taxon>
        <taxon>Suessiales</taxon>
        <taxon>Symbiodiniaceae</taxon>
        <taxon>Durusdinium</taxon>
    </lineage>
</organism>
<keyword evidence="11" id="KW-1185">Reference proteome</keyword>
<dbReference type="InterPro" id="IPR005123">
    <property type="entry name" value="Oxoglu/Fe-dep_dioxygenase_dom"/>
</dbReference>
<dbReference type="InterPro" id="IPR051559">
    <property type="entry name" value="HIF_prolyl_hydroxylases"/>
</dbReference>
<gene>
    <name evidence="10" type="ORF">SCF082_LOCUS48894</name>
</gene>
<evidence type="ECO:0000256" key="2">
    <source>
        <dbReference type="ARBA" id="ARBA00022723"/>
    </source>
</evidence>